<dbReference type="Gene3D" id="3.40.50.720">
    <property type="entry name" value="NAD(P)-binding Rossmann-like Domain"/>
    <property type="match status" value="1"/>
</dbReference>
<dbReference type="InterPro" id="IPR050425">
    <property type="entry name" value="NAD(P)_dehydrat-like"/>
</dbReference>
<dbReference type="Proteomes" id="UP000287166">
    <property type="component" value="Unassembled WGS sequence"/>
</dbReference>
<reference evidence="4 5" key="1">
    <citation type="journal article" date="2018" name="Sci. Rep.">
        <title>Genome sequence of the cauliflower mushroom Sparassis crispa (Hanabiratake) and its association with beneficial usage.</title>
        <authorList>
            <person name="Kiyama R."/>
            <person name="Furutani Y."/>
            <person name="Kawaguchi K."/>
            <person name="Nakanishi T."/>
        </authorList>
    </citation>
    <scope>NUCLEOTIDE SEQUENCE [LARGE SCALE GENOMIC DNA]</scope>
</reference>
<comment type="similarity">
    <text evidence="2">Belongs to the NAD(P)-dependent epimerase/dehydratase family. Dihydroflavonol-4-reductase subfamily.</text>
</comment>
<dbReference type="EMBL" id="BFAD01000003">
    <property type="protein sequence ID" value="GBE80659.1"/>
    <property type="molecule type" value="Genomic_DNA"/>
</dbReference>
<feature type="domain" description="NAD-dependent epimerase/dehydratase" evidence="3">
    <location>
        <begin position="7"/>
        <end position="244"/>
    </location>
</feature>
<dbReference type="OrthoDB" id="2735536at2759"/>
<evidence type="ECO:0000313" key="4">
    <source>
        <dbReference type="EMBL" id="GBE80659.1"/>
    </source>
</evidence>
<dbReference type="InParanoid" id="A0A401GEQ9"/>
<dbReference type="InterPro" id="IPR036291">
    <property type="entry name" value="NAD(P)-bd_dom_sf"/>
</dbReference>
<dbReference type="Pfam" id="PF01370">
    <property type="entry name" value="Epimerase"/>
    <property type="match status" value="1"/>
</dbReference>
<name>A0A401GEQ9_9APHY</name>
<evidence type="ECO:0000313" key="5">
    <source>
        <dbReference type="Proteomes" id="UP000287166"/>
    </source>
</evidence>
<protein>
    <submittedName>
        <fullName evidence="4">Uncharacterized oxidoreductase</fullName>
    </submittedName>
</protein>
<evidence type="ECO:0000259" key="3">
    <source>
        <dbReference type="Pfam" id="PF01370"/>
    </source>
</evidence>
<dbReference type="SUPFAM" id="SSF51735">
    <property type="entry name" value="NAD(P)-binding Rossmann-fold domains"/>
    <property type="match status" value="1"/>
</dbReference>
<sequence length="338" mass="36938">MSTPPLVLVTGVTGFLGSHVVYQLLEAGYRVRGIARSSKVSMAQEGYAAYGDKYEVVPFDDLVGGDFSNIVKGVSAVIHVAAPLAGRADRAEAIRVAVEGNLNILRAAEKVGVKRFAFASSIITVVSPSDWNQGTKKQALDESSDAMFVYGVAKTISERAIWDFVEKHPDIDATTVNPPYFIGPFALGFRAPDGAISAMSSNELIYRLLQPDWEVNAFGRTVDVRDVARGLVNALKAPTNVGRKRILMSGEWFSWKDAVEFIAAERPELKPRLAASAFKAVPAPPTAIDNTRAKEVLGLEMTPWKTSVLDAVDSLVQLEKEWIKKGLTIRDLYPRWDV</sequence>
<proteinExistence type="inferred from homology"/>
<comment type="caution">
    <text evidence="4">The sequence shown here is derived from an EMBL/GenBank/DDBJ whole genome shotgun (WGS) entry which is preliminary data.</text>
</comment>
<keyword evidence="5" id="KW-1185">Reference proteome</keyword>
<evidence type="ECO:0000256" key="2">
    <source>
        <dbReference type="ARBA" id="ARBA00023445"/>
    </source>
</evidence>
<dbReference type="GeneID" id="38777576"/>
<accession>A0A401GEQ9</accession>
<organism evidence="4 5">
    <name type="scientific">Sparassis crispa</name>
    <dbReference type="NCBI Taxonomy" id="139825"/>
    <lineage>
        <taxon>Eukaryota</taxon>
        <taxon>Fungi</taxon>
        <taxon>Dikarya</taxon>
        <taxon>Basidiomycota</taxon>
        <taxon>Agaricomycotina</taxon>
        <taxon>Agaricomycetes</taxon>
        <taxon>Polyporales</taxon>
        <taxon>Sparassidaceae</taxon>
        <taxon>Sparassis</taxon>
    </lineage>
</organism>
<dbReference type="STRING" id="139825.A0A401GEQ9"/>
<dbReference type="AlphaFoldDB" id="A0A401GEQ9"/>
<dbReference type="PANTHER" id="PTHR10366">
    <property type="entry name" value="NAD DEPENDENT EPIMERASE/DEHYDRATASE"/>
    <property type="match status" value="1"/>
</dbReference>
<dbReference type="InterPro" id="IPR001509">
    <property type="entry name" value="Epimerase_deHydtase"/>
</dbReference>
<evidence type="ECO:0000256" key="1">
    <source>
        <dbReference type="ARBA" id="ARBA00023002"/>
    </source>
</evidence>
<dbReference type="RefSeq" id="XP_027611572.1">
    <property type="nucleotide sequence ID" value="XM_027755771.1"/>
</dbReference>
<keyword evidence="1" id="KW-0560">Oxidoreductase</keyword>
<dbReference type="PANTHER" id="PTHR10366:SF562">
    <property type="entry name" value="ALDEHYDE REDUCTASE II (AFU_ORTHOLOGUE AFUA_1G11360)"/>
    <property type="match status" value="1"/>
</dbReference>
<gene>
    <name evidence="4" type="ORF">SCP_0303780</name>
</gene>
<dbReference type="GO" id="GO:0016616">
    <property type="term" value="F:oxidoreductase activity, acting on the CH-OH group of donors, NAD or NADP as acceptor"/>
    <property type="evidence" value="ECO:0007669"/>
    <property type="project" value="TreeGrafter"/>
</dbReference>